<evidence type="ECO:0000313" key="1">
    <source>
        <dbReference type="EMBL" id="SES87172.1"/>
    </source>
</evidence>
<protein>
    <submittedName>
        <fullName evidence="1">RcsF protein</fullName>
    </submittedName>
</protein>
<dbReference type="AlphaFoldDB" id="A0A1I0A1Y3"/>
<dbReference type="InterPro" id="IPR030852">
    <property type="entry name" value="RcsF"/>
</dbReference>
<keyword evidence="2" id="KW-1185">Reference proteome</keyword>
<accession>A0A1I0A1Y3</accession>
<dbReference type="PROSITE" id="PS51257">
    <property type="entry name" value="PROKAR_LIPOPROTEIN"/>
    <property type="match status" value="1"/>
</dbReference>
<organism evidence="1 2">
    <name type="scientific">Thorsellia anophelis DSM 18579</name>
    <dbReference type="NCBI Taxonomy" id="1123402"/>
    <lineage>
        <taxon>Bacteria</taxon>
        <taxon>Pseudomonadati</taxon>
        <taxon>Pseudomonadota</taxon>
        <taxon>Gammaproteobacteria</taxon>
        <taxon>Enterobacterales</taxon>
        <taxon>Thorselliaceae</taxon>
        <taxon>Thorsellia</taxon>
    </lineage>
</organism>
<reference evidence="2" key="1">
    <citation type="submission" date="2016-10" db="EMBL/GenBank/DDBJ databases">
        <authorList>
            <person name="Varghese N."/>
            <person name="Submissions S."/>
        </authorList>
    </citation>
    <scope>NUCLEOTIDE SEQUENCE [LARGE SCALE GENOMIC DNA]</scope>
    <source>
        <strain evidence="2">DSM 18579</strain>
    </source>
</reference>
<dbReference type="RefSeq" id="WP_093317959.1">
    <property type="nucleotide sequence ID" value="NZ_FOHV01000004.1"/>
</dbReference>
<sequence>MINLPKVVLISALTLSIVSLTACSLFERNPPEPKSSIVLFDNPGQLTGISYKSLGDISGAACQVNASDPVVTVRQAEQQIQRHAQRIGASAVLVQNCEILQGTPGCVRQTVCKGEALKFGELN</sequence>
<proteinExistence type="predicted"/>
<dbReference type="GO" id="GO:0035556">
    <property type="term" value="P:intracellular signal transduction"/>
    <property type="evidence" value="ECO:0007669"/>
    <property type="project" value="InterPro"/>
</dbReference>
<gene>
    <name evidence="1" type="ORF">SAMN02583745_00777</name>
</gene>
<dbReference type="STRING" id="1123402.SAMN02583745_00777"/>
<dbReference type="Gene3D" id="3.30.110.70">
    <property type="entry name" value="Hypothetical protein apc22750. Chain B"/>
    <property type="match status" value="1"/>
</dbReference>
<dbReference type="GO" id="GO:0009279">
    <property type="term" value="C:cell outer membrane"/>
    <property type="evidence" value="ECO:0007669"/>
    <property type="project" value="InterPro"/>
</dbReference>
<name>A0A1I0A1Y3_9GAMM</name>
<evidence type="ECO:0000313" key="2">
    <source>
        <dbReference type="Proteomes" id="UP000242642"/>
    </source>
</evidence>
<dbReference type="Proteomes" id="UP000242642">
    <property type="component" value="Unassembled WGS sequence"/>
</dbReference>
<dbReference type="Pfam" id="PF16358">
    <property type="entry name" value="RcsF"/>
    <property type="match status" value="1"/>
</dbReference>
<dbReference type="EMBL" id="FOHV01000004">
    <property type="protein sequence ID" value="SES87172.1"/>
    <property type="molecule type" value="Genomic_DNA"/>
</dbReference>
<dbReference type="OrthoDB" id="6505467at2"/>